<dbReference type="InterPro" id="IPR050408">
    <property type="entry name" value="HGPRT"/>
</dbReference>
<evidence type="ECO:0000313" key="4">
    <source>
        <dbReference type="Proteomes" id="UP001181693"/>
    </source>
</evidence>
<sequence>ISDNWTGYNLDVFTLPNHYSEDLECVFIPHGVIVDRIERVANDIMRDIGDNHITVLCVLKGGYKFCADLVEHIKNLSRNSDRFISMRVDFIRLRSYCNDKSTEDLQIIGGEDLSKLTGKCFSVMQDVIGTGRTMTALLSHLKTYSPKMVKVARWVV</sequence>
<protein>
    <recommendedName>
        <fullName evidence="1">Phosphoribosyltransferase domain-containing protein</fullName>
    </recommendedName>
</protein>
<comment type="caution">
    <text evidence="3">The sequence shown here is derived from an EMBL/GenBank/DDBJ whole genome shotgun (WGS) entry which is preliminary data.</text>
</comment>
<dbReference type="Proteomes" id="UP001181693">
    <property type="component" value="Unassembled WGS sequence"/>
</dbReference>
<name>A0AAV2ZIB8_PYXAD</name>
<gene>
    <name evidence="2" type="ORF">GDO54_018523</name>
    <name evidence="3" type="ORF">GDO54_018524</name>
</gene>
<dbReference type="Pfam" id="PF00156">
    <property type="entry name" value="Pribosyltran"/>
    <property type="match status" value="1"/>
</dbReference>
<dbReference type="Gene3D" id="3.40.50.2020">
    <property type="match status" value="1"/>
</dbReference>
<reference evidence="3" key="1">
    <citation type="thesis" date="2020" institute="ProQuest LLC" country="789 East Eisenhower Parkway, Ann Arbor, MI, USA">
        <title>Comparative Genomics and Chromosome Evolution.</title>
        <authorList>
            <person name="Mudd A.B."/>
        </authorList>
    </citation>
    <scope>NUCLEOTIDE SEQUENCE</scope>
    <source>
        <strain evidence="3">1538</strain>
        <tissue evidence="3">Blood</tissue>
    </source>
</reference>
<organism evidence="3 4">
    <name type="scientific">Pyxicephalus adspersus</name>
    <name type="common">African bullfrog</name>
    <dbReference type="NCBI Taxonomy" id="30357"/>
    <lineage>
        <taxon>Eukaryota</taxon>
        <taxon>Metazoa</taxon>
        <taxon>Chordata</taxon>
        <taxon>Craniata</taxon>
        <taxon>Vertebrata</taxon>
        <taxon>Euteleostomi</taxon>
        <taxon>Amphibia</taxon>
        <taxon>Batrachia</taxon>
        <taxon>Anura</taxon>
        <taxon>Neobatrachia</taxon>
        <taxon>Ranoidea</taxon>
        <taxon>Pyxicephalidae</taxon>
        <taxon>Pyxicephalinae</taxon>
        <taxon>Pyxicephalus</taxon>
    </lineage>
</organism>
<dbReference type="CDD" id="cd06223">
    <property type="entry name" value="PRTases_typeI"/>
    <property type="match status" value="1"/>
</dbReference>
<dbReference type="PANTHER" id="PTHR43340">
    <property type="entry name" value="HYPOXANTHINE-GUANINE PHOSPHORIBOSYLTRANSFERASE"/>
    <property type="match status" value="1"/>
</dbReference>
<evidence type="ECO:0000259" key="1">
    <source>
        <dbReference type="Pfam" id="PF00156"/>
    </source>
</evidence>
<dbReference type="InterPro" id="IPR029057">
    <property type="entry name" value="PRTase-like"/>
</dbReference>
<feature type="domain" description="Phosphoribosyltransferase" evidence="1">
    <location>
        <begin position="33"/>
        <end position="152"/>
    </location>
</feature>
<feature type="non-terminal residue" evidence="3">
    <location>
        <position position="1"/>
    </location>
</feature>
<feature type="non-terminal residue" evidence="3">
    <location>
        <position position="156"/>
    </location>
</feature>
<dbReference type="GO" id="GO:0005829">
    <property type="term" value="C:cytosol"/>
    <property type="evidence" value="ECO:0007669"/>
    <property type="project" value="TreeGrafter"/>
</dbReference>
<accession>A0AAV2ZIB8</accession>
<dbReference type="InterPro" id="IPR000836">
    <property type="entry name" value="PRTase_dom"/>
</dbReference>
<proteinExistence type="predicted"/>
<dbReference type="PANTHER" id="PTHR43340:SF5">
    <property type="entry name" value="PHOSPHORIBOSYLTRANSFERASE DOMAIN-CONTAINING PROTEIN 1"/>
    <property type="match status" value="1"/>
</dbReference>
<dbReference type="EMBL" id="DYDO01000278">
    <property type="protein sequence ID" value="DBA13599.1"/>
    <property type="molecule type" value="Genomic_DNA"/>
</dbReference>
<evidence type="ECO:0000313" key="3">
    <source>
        <dbReference type="EMBL" id="DBA13599.1"/>
    </source>
</evidence>
<dbReference type="SUPFAM" id="SSF53271">
    <property type="entry name" value="PRTase-like"/>
    <property type="match status" value="1"/>
</dbReference>
<dbReference type="AlphaFoldDB" id="A0AAV2ZIB8"/>
<evidence type="ECO:0000313" key="2">
    <source>
        <dbReference type="EMBL" id="DBA13598.1"/>
    </source>
</evidence>
<dbReference type="EMBL" id="DYDO01000278">
    <property type="protein sequence ID" value="DBA13598.1"/>
    <property type="molecule type" value="Genomic_DNA"/>
</dbReference>
<keyword evidence="4" id="KW-1185">Reference proteome</keyword>